<evidence type="ECO:0000313" key="1">
    <source>
        <dbReference type="EMBL" id="CAH2097728.1"/>
    </source>
</evidence>
<sequence>MTLKSARLIPLQNVRRRVAAMTGYISEKTVTKITQRVQLRQVHQRKISTPGKSRPHEKRVKLDDFDLCSIRHKVHEFYAVRKEVPTLTKLLNDLKVDINFNGSRTSLWRIMQSIGFFFFKNAKARENF</sequence>
<proteinExistence type="predicted"/>
<dbReference type="Proteomes" id="UP001153954">
    <property type="component" value="Unassembled WGS sequence"/>
</dbReference>
<name>A0AAU9UIC2_EUPED</name>
<comment type="caution">
    <text evidence="1">The sequence shown here is derived from an EMBL/GenBank/DDBJ whole genome shotgun (WGS) entry which is preliminary data.</text>
</comment>
<keyword evidence="2" id="KW-1185">Reference proteome</keyword>
<dbReference type="AlphaFoldDB" id="A0AAU9UIC2"/>
<gene>
    <name evidence="1" type="ORF">EEDITHA_LOCUS12916</name>
</gene>
<evidence type="ECO:0000313" key="2">
    <source>
        <dbReference type="Proteomes" id="UP001153954"/>
    </source>
</evidence>
<protein>
    <recommendedName>
        <fullName evidence="3">Transposase</fullName>
    </recommendedName>
</protein>
<reference evidence="1" key="1">
    <citation type="submission" date="2022-03" db="EMBL/GenBank/DDBJ databases">
        <authorList>
            <person name="Tunstrom K."/>
        </authorList>
    </citation>
    <scope>NUCLEOTIDE SEQUENCE</scope>
</reference>
<evidence type="ECO:0008006" key="3">
    <source>
        <dbReference type="Google" id="ProtNLM"/>
    </source>
</evidence>
<accession>A0AAU9UIC2</accession>
<dbReference type="EMBL" id="CAKOGL010000018">
    <property type="protein sequence ID" value="CAH2097728.1"/>
    <property type="molecule type" value="Genomic_DNA"/>
</dbReference>
<organism evidence="1 2">
    <name type="scientific">Euphydryas editha</name>
    <name type="common">Edith's checkerspot</name>
    <dbReference type="NCBI Taxonomy" id="104508"/>
    <lineage>
        <taxon>Eukaryota</taxon>
        <taxon>Metazoa</taxon>
        <taxon>Ecdysozoa</taxon>
        <taxon>Arthropoda</taxon>
        <taxon>Hexapoda</taxon>
        <taxon>Insecta</taxon>
        <taxon>Pterygota</taxon>
        <taxon>Neoptera</taxon>
        <taxon>Endopterygota</taxon>
        <taxon>Lepidoptera</taxon>
        <taxon>Glossata</taxon>
        <taxon>Ditrysia</taxon>
        <taxon>Papilionoidea</taxon>
        <taxon>Nymphalidae</taxon>
        <taxon>Nymphalinae</taxon>
        <taxon>Euphydryas</taxon>
    </lineage>
</organism>